<accession>A0ABW2N5U9</accession>
<dbReference type="Proteomes" id="UP001596524">
    <property type="component" value="Unassembled WGS sequence"/>
</dbReference>
<protein>
    <submittedName>
        <fullName evidence="2">Nucleotidyltransferase domain-containing protein</fullName>
    </submittedName>
</protein>
<evidence type="ECO:0000313" key="3">
    <source>
        <dbReference type="Proteomes" id="UP001596524"/>
    </source>
</evidence>
<dbReference type="EMBL" id="JBHTCH010000023">
    <property type="protein sequence ID" value="MFC7362388.1"/>
    <property type="molecule type" value="Genomic_DNA"/>
</dbReference>
<dbReference type="Pfam" id="PF01909">
    <property type="entry name" value="NTP_transf_2"/>
    <property type="match status" value="1"/>
</dbReference>
<sequence>MRHPAVEAFFIDLSTAGWVSDVWLYGSLATGDHQPGVSDIDLVTLTTGSLGVDDLRLVVELHERIDSTVGTGSALGCAYVDVTRLGDPSALHPTWTHGRLVRRRLSSMVRAELLTHGQVLLGREPEAVLPLMSEADIRTAALEELSGYWSWAARRPWLFLSPQLADLALLSMARIRHTLATGALVSKTEAIAQVRAPQAVVAGIARRRTSPGRRTFPLALRSGHHAWRDTRRTIARPRA</sequence>
<reference evidence="3" key="1">
    <citation type="journal article" date="2019" name="Int. J. Syst. Evol. Microbiol.">
        <title>The Global Catalogue of Microorganisms (GCM) 10K type strain sequencing project: providing services to taxonomists for standard genome sequencing and annotation.</title>
        <authorList>
            <consortium name="The Broad Institute Genomics Platform"/>
            <consortium name="The Broad Institute Genome Sequencing Center for Infectious Disease"/>
            <person name="Wu L."/>
            <person name="Ma J."/>
        </authorList>
    </citation>
    <scope>NUCLEOTIDE SEQUENCE [LARGE SCALE GENOMIC DNA]</scope>
    <source>
        <strain evidence="3">FCH27</strain>
    </source>
</reference>
<comment type="caution">
    <text evidence="2">The sequence shown here is derived from an EMBL/GenBank/DDBJ whole genome shotgun (WGS) entry which is preliminary data.</text>
</comment>
<proteinExistence type="predicted"/>
<gene>
    <name evidence="2" type="ORF">ACFQO6_19110</name>
</gene>
<dbReference type="InterPro" id="IPR043519">
    <property type="entry name" value="NT_sf"/>
</dbReference>
<dbReference type="RefSeq" id="WP_255892968.1">
    <property type="nucleotide sequence ID" value="NZ_JAFMZM010000008.1"/>
</dbReference>
<evidence type="ECO:0000313" key="2">
    <source>
        <dbReference type="EMBL" id="MFC7362388.1"/>
    </source>
</evidence>
<evidence type="ECO:0000259" key="1">
    <source>
        <dbReference type="Pfam" id="PF01909"/>
    </source>
</evidence>
<keyword evidence="3" id="KW-1185">Reference proteome</keyword>
<feature type="domain" description="Polymerase nucleotidyl transferase" evidence="1">
    <location>
        <begin position="19"/>
        <end position="49"/>
    </location>
</feature>
<organism evidence="2 3">
    <name type="scientific">Nocardioides astragali</name>
    <dbReference type="NCBI Taxonomy" id="1776736"/>
    <lineage>
        <taxon>Bacteria</taxon>
        <taxon>Bacillati</taxon>
        <taxon>Actinomycetota</taxon>
        <taxon>Actinomycetes</taxon>
        <taxon>Propionibacteriales</taxon>
        <taxon>Nocardioidaceae</taxon>
        <taxon>Nocardioides</taxon>
    </lineage>
</organism>
<dbReference type="InterPro" id="IPR002934">
    <property type="entry name" value="Polymerase_NTP_transf_dom"/>
</dbReference>
<name>A0ABW2N5U9_9ACTN</name>
<dbReference type="SUPFAM" id="SSF81301">
    <property type="entry name" value="Nucleotidyltransferase"/>
    <property type="match status" value="1"/>
</dbReference>
<dbReference type="CDD" id="cd05403">
    <property type="entry name" value="NT_KNTase_like"/>
    <property type="match status" value="1"/>
</dbReference>